<dbReference type="SUPFAM" id="SSF56935">
    <property type="entry name" value="Porins"/>
    <property type="match status" value="1"/>
</dbReference>
<keyword evidence="2 8" id="KW-0813">Transport</keyword>
<dbReference type="InterPro" id="IPR000531">
    <property type="entry name" value="Beta-barrel_TonB"/>
</dbReference>
<dbReference type="InterPro" id="IPR012910">
    <property type="entry name" value="Plug_dom"/>
</dbReference>
<sequence>MNPALRFALLLLVPSVSCLTATSAFAQAKKKDNGDVKPAANGNGNTDNGAIPEVRVIGERADSLQKIPGSGNLVTQTDIERAQPYDLAEMVRRVPGLTARQDYGGGLRLDIGLRGLDPGRSRRVLILEDGIPLAINPYAEPDMYYSPPIERMRGIEVVKGSGSILFGPQTIGGVINFLTAMPPDKPHAVVDVEGGSFDYKRAMLSWGDSIGATRYLVQGVYKEGDGLRAEAFKSADVFGKVIFETGSKGQATLKIGLHDDRADSDDVGLTQAMYRADPRRTTLAPYDRLALRRYDISLTHEQRFSKSTKLKTLVYAYTTSRIWRRQDYARAPQAGITYERIIGDVNVPGGAIYFKNTNTILDRSYDVAGVEPRFEHRLHTGPVAHTFDVGARLLFERAHYQQRTGDFPTSYAGSLMLEEFHSTAAVAGYVQDRIAFRDDLMVTPGVRVEHADFTRNVTRQGSGSAVSDRDVEGKSSSTAVVPGIGMIFGSRLAHVFGGLHVGFSPPRVTSSVSPKGENLQLDSERSINYEVGTRLSDKKRNRFEVTGFLSNFQNQLISSSEGGSTELVNGGSTRHMGVEAVGALSIGKLLHFDADTDLDLGARYTLARATFTGGPNDGMLLPYAPMHTVSTNLDFGYRGFMAEVAYNYADSMYTDPKNTVPEDVSGRTGRIPGSHRVDVALKYKHAASGLSVRFLVKNALDDVFIIARRPEGIFASGFRQFIVGVRWDFEGKGRAGAAE</sequence>
<dbReference type="InterPro" id="IPR036942">
    <property type="entry name" value="Beta-barrel_TonB_sf"/>
</dbReference>
<dbReference type="InterPro" id="IPR037066">
    <property type="entry name" value="Plug_dom_sf"/>
</dbReference>
<comment type="similarity">
    <text evidence="8 9">Belongs to the TonB-dependent receptor family.</text>
</comment>
<evidence type="ECO:0000256" key="9">
    <source>
        <dbReference type="RuleBase" id="RU003357"/>
    </source>
</evidence>
<dbReference type="RefSeq" id="WP_394820639.1">
    <property type="nucleotide sequence ID" value="NZ_CP089984.1"/>
</dbReference>
<comment type="subcellular location">
    <subcellularLocation>
        <location evidence="1 8">Cell outer membrane</location>
        <topology evidence="1 8">Multi-pass membrane protein</topology>
    </subcellularLocation>
</comment>
<feature type="region of interest" description="Disordered" evidence="10">
    <location>
        <begin position="30"/>
        <end position="50"/>
    </location>
</feature>
<keyword evidence="6 8" id="KW-0472">Membrane</keyword>
<keyword evidence="14" id="KW-0675">Receptor</keyword>
<evidence type="ECO:0000256" key="5">
    <source>
        <dbReference type="ARBA" id="ARBA00023077"/>
    </source>
</evidence>
<proteinExistence type="inferred from homology"/>
<reference evidence="14 15" key="1">
    <citation type="submission" date="2021-12" db="EMBL/GenBank/DDBJ databases">
        <title>Discovery of the Pendulisporaceae a myxobacterial family with distinct sporulation behavior and unique specialized metabolism.</title>
        <authorList>
            <person name="Garcia R."/>
            <person name="Popoff A."/>
            <person name="Bader C.D."/>
            <person name="Loehr J."/>
            <person name="Walesch S."/>
            <person name="Walt C."/>
            <person name="Boldt J."/>
            <person name="Bunk B."/>
            <person name="Haeckl F.J.F.P.J."/>
            <person name="Gunesch A.P."/>
            <person name="Birkelbach J."/>
            <person name="Nuebel U."/>
            <person name="Pietschmann T."/>
            <person name="Bach T."/>
            <person name="Mueller R."/>
        </authorList>
    </citation>
    <scope>NUCLEOTIDE SEQUENCE [LARGE SCALE GENOMIC DNA]</scope>
    <source>
        <strain evidence="14 15">MSr11954</strain>
    </source>
</reference>
<keyword evidence="15" id="KW-1185">Reference proteome</keyword>
<dbReference type="Pfam" id="PF00593">
    <property type="entry name" value="TonB_dep_Rec_b-barrel"/>
    <property type="match status" value="1"/>
</dbReference>
<evidence type="ECO:0000256" key="11">
    <source>
        <dbReference type="SAM" id="SignalP"/>
    </source>
</evidence>
<evidence type="ECO:0000256" key="4">
    <source>
        <dbReference type="ARBA" id="ARBA00022692"/>
    </source>
</evidence>
<dbReference type="Proteomes" id="UP001370348">
    <property type="component" value="Chromosome"/>
</dbReference>
<dbReference type="CDD" id="cd01347">
    <property type="entry name" value="ligand_gated_channel"/>
    <property type="match status" value="1"/>
</dbReference>
<accession>A0ABZ2LN19</accession>
<gene>
    <name evidence="14" type="ORF">LZC94_24450</name>
</gene>
<evidence type="ECO:0000313" key="14">
    <source>
        <dbReference type="EMBL" id="WXB11024.1"/>
    </source>
</evidence>
<keyword evidence="5 9" id="KW-0798">TonB box</keyword>
<feature type="compositionally biased region" description="Low complexity" evidence="10">
    <location>
        <begin position="39"/>
        <end position="50"/>
    </location>
</feature>
<feature type="domain" description="TonB-dependent receptor-like beta-barrel" evidence="12">
    <location>
        <begin position="265"/>
        <end position="698"/>
    </location>
</feature>
<keyword evidence="4 8" id="KW-0812">Transmembrane</keyword>
<evidence type="ECO:0000313" key="15">
    <source>
        <dbReference type="Proteomes" id="UP001370348"/>
    </source>
</evidence>
<dbReference type="Gene3D" id="2.40.170.20">
    <property type="entry name" value="TonB-dependent receptor, beta-barrel domain"/>
    <property type="match status" value="1"/>
</dbReference>
<feature type="domain" description="TonB-dependent receptor plug" evidence="13">
    <location>
        <begin position="64"/>
        <end position="174"/>
    </location>
</feature>
<feature type="chain" id="PRO_5046331716" evidence="11">
    <location>
        <begin position="27"/>
        <end position="739"/>
    </location>
</feature>
<evidence type="ECO:0000256" key="1">
    <source>
        <dbReference type="ARBA" id="ARBA00004571"/>
    </source>
</evidence>
<name>A0ABZ2LN19_9BACT</name>
<evidence type="ECO:0000256" key="7">
    <source>
        <dbReference type="ARBA" id="ARBA00023237"/>
    </source>
</evidence>
<keyword evidence="11" id="KW-0732">Signal</keyword>
<organism evidence="14 15">
    <name type="scientific">Pendulispora albinea</name>
    <dbReference type="NCBI Taxonomy" id="2741071"/>
    <lineage>
        <taxon>Bacteria</taxon>
        <taxon>Pseudomonadati</taxon>
        <taxon>Myxococcota</taxon>
        <taxon>Myxococcia</taxon>
        <taxon>Myxococcales</taxon>
        <taxon>Sorangiineae</taxon>
        <taxon>Pendulisporaceae</taxon>
        <taxon>Pendulispora</taxon>
    </lineage>
</organism>
<keyword evidence="7 8" id="KW-0998">Cell outer membrane</keyword>
<protein>
    <submittedName>
        <fullName evidence="14">TonB-dependent receptor</fullName>
    </submittedName>
</protein>
<evidence type="ECO:0000259" key="13">
    <source>
        <dbReference type="Pfam" id="PF07715"/>
    </source>
</evidence>
<dbReference type="Gene3D" id="2.170.130.10">
    <property type="entry name" value="TonB-dependent receptor, plug domain"/>
    <property type="match status" value="1"/>
</dbReference>
<evidence type="ECO:0000256" key="6">
    <source>
        <dbReference type="ARBA" id="ARBA00023136"/>
    </source>
</evidence>
<dbReference type="InterPro" id="IPR039426">
    <property type="entry name" value="TonB-dep_rcpt-like"/>
</dbReference>
<evidence type="ECO:0000259" key="12">
    <source>
        <dbReference type="Pfam" id="PF00593"/>
    </source>
</evidence>
<dbReference type="PANTHER" id="PTHR30442">
    <property type="entry name" value="IRON III DICITRATE TRANSPORT PROTEIN FECA"/>
    <property type="match status" value="1"/>
</dbReference>
<evidence type="ECO:0000256" key="2">
    <source>
        <dbReference type="ARBA" id="ARBA00022448"/>
    </source>
</evidence>
<evidence type="ECO:0000256" key="8">
    <source>
        <dbReference type="PROSITE-ProRule" id="PRU01360"/>
    </source>
</evidence>
<evidence type="ECO:0000256" key="3">
    <source>
        <dbReference type="ARBA" id="ARBA00022452"/>
    </source>
</evidence>
<feature type="signal peptide" evidence="11">
    <location>
        <begin position="1"/>
        <end position="26"/>
    </location>
</feature>
<dbReference type="PANTHER" id="PTHR30442:SF0">
    <property type="entry name" value="FE(3+) DICITRATE TRANSPORT PROTEIN FECA"/>
    <property type="match status" value="1"/>
</dbReference>
<keyword evidence="3 8" id="KW-1134">Transmembrane beta strand</keyword>
<dbReference type="Pfam" id="PF07715">
    <property type="entry name" value="Plug"/>
    <property type="match status" value="1"/>
</dbReference>
<dbReference type="EMBL" id="CP089984">
    <property type="protein sequence ID" value="WXB11024.1"/>
    <property type="molecule type" value="Genomic_DNA"/>
</dbReference>
<dbReference type="PROSITE" id="PS52016">
    <property type="entry name" value="TONB_DEPENDENT_REC_3"/>
    <property type="match status" value="1"/>
</dbReference>
<evidence type="ECO:0000256" key="10">
    <source>
        <dbReference type="SAM" id="MobiDB-lite"/>
    </source>
</evidence>